<accession>A0A6A1WSZ3</accession>
<protein>
    <submittedName>
        <fullName evidence="2">Uncharacterized protein</fullName>
    </submittedName>
</protein>
<evidence type="ECO:0000256" key="1">
    <source>
        <dbReference type="SAM" id="MobiDB-lite"/>
    </source>
</evidence>
<dbReference type="Proteomes" id="UP000516437">
    <property type="component" value="Chromosome 1"/>
</dbReference>
<name>A0A6A1WSZ3_9ROSI</name>
<dbReference type="EMBL" id="RXIC02000019">
    <property type="protein sequence ID" value="KAB1227793.1"/>
    <property type="molecule type" value="Genomic_DNA"/>
</dbReference>
<evidence type="ECO:0000313" key="2">
    <source>
        <dbReference type="EMBL" id="KAB1227793.1"/>
    </source>
</evidence>
<organism evidence="2 3">
    <name type="scientific">Morella rubra</name>
    <name type="common">Chinese bayberry</name>
    <dbReference type="NCBI Taxonomy" id="262757"/>
    <lineage>
        <taxon>Eukaryota</taxon>
        <taxon>Viridiplantae</taxon>
        <taxon>Streptophyta</taxon>
        <taxon>Embryophyta</taxon>
        <taxon>Tracheophyta</taxon>
        <taxon>Spermatophyta</taxon>
        <taxon>Magnoliopsida</taxon>
        <taxon>eudicotyledons</taxon>
        <taxon>Gunneridae</taxon>
        <taxon>Pentapetalae</taxon>
        <taxon>rosids</taxon>
        <taxon>fabids</taxon>
        <taxon>Fagales</taxon>
        <taxon>Myricaceae</taxon>
        <taxon>Morella</taxon>
    </lineage>
</organism>
<feature type="region of interest" description="Disordered" evidence="1">
    <location>
        <begin position="68"/>
        <end position="97"/>
    </location>
</feature>
<proteinExistence type="predicted"/>
<sequence length="128" mass="14778">MTDRCHINEPPSSDIQEVSKAELDKTAEWTNHECDHWHREQRFPMNGMIWVKEKAYGELMLGNSRRLEKHNDGATTRPLVETPQPKVHGKPMQGGSQSLMKYIDSTTSWPLTTVVQQRVHEELIQGRS</sequence>
<comment type="caution">
    <text evidence="2">The sequence shown here is derived from an EMBL/GenBank/DDBJ whole genome shotgun (WGS) entry which is preliminary data.</text>
</comment>
<reference evidence="2 3" key="1">
    <citation type="journal article" date="2019" name="Plant Biotechnol. J.">
        <title>The red bayberry genome and genetic basis of sex determination.</title>
        <authorList>
            <person name="Jia H.M."/>
            <person name="Jia H.J."/>
            <person name="Cai Q.L."/>
            <person name="Wang Y."/>
            <person name="Zhao H.B."/>
            <person name="Yang W.F."/>
            <person name="Wang G.Y."/>
            <person name="Li Y.H."/>
            <person name="Zhan D.L."/>
            <person name="Shen Y.T."/>
            <person name="Niu Q.F."/>
            <person name="Chang L."/>
            <person name="Qiu J."/>
            <person name="Zhao L."/>
            <person name="Xie H.B."/>
            <person name="Fu W.Y."/>
            <person name="Jin J."/>
            <person name="Li X.W."/>
            <person name="Jiao Y."/>
            <person name="Zhou C.C."/>
            <person name="Tu T."/>
            <person name="Chai C.Y."/>
            <person name="Gao J.L."/>
            <person name="Fan L.J."/>
            <person name="van de Weg E."/>
            <person name="Wang J.Y."/>
            <person name="Gao Z.S."/>
        </authorList>
    </citation>
    <scope>NUCLEOTIDE SEQUENCE [LARGE SCALE GENOMIC DNA]</scope>
    <source>
        <tissue evidence="2">Leaves</tissue>
    </source>
</reference>
<dbReference type="AlphaFoldDB" id="A0A6A1WSZ3"/>
<keyword evidence="3" id="KW-1185">Reference proteome</keyword>
<gene>
    <name evidence="2" type="ORF">CJ030_MR1G017591</name>
</gene>
<evidence type="ECO:0000313" key="3">
    <source>
        <dbReference type="Proteomes" id="UP000516437"/>
    </source>
</evidence>